<dbReference type="Proteomes" id="UP000236723">
    <property type="component" value="Unassembled WGS sequence"/>
</dbReference>
<dbReference type="InterPro" id="IPR007278">
    <property type="entry name" value="DUF397"/>
</dbReference>
<gene>
    <name evidence="2" type="ORF">SAMN04489712_10445</name>
</gene>
<dbReference type="OrthoDB" id="3431580at2"/>
<dbReference type="RefSeq" id="WP_103937525.1">
    <property type="nucleotide sequence ID" value="NZ_FNVO01000004.1"/>
</dbReference>
<dbReference type="AlphaFoldDB" id="A0A1H5YKG9"/>
<dbReference type="Pfam" id="PF04149">
    <property type="entry name" value="DUF397"/>
    <property type="match status" value="1"/>
</dbReference>
<evidence type="ECO:0000313" key="2">
    <source>
        <dbReference type="EMBL" id="SEG24162.1"/>
    </source>
</evidence>
<name>A0A1H5YKG9_9ACTN</name>
<sequence>MDLLTATWRKSSRSGNNGGACVEVAQLGTAIGLRDSKNPDAGHLTVPAKTFAALLTHLKQGGPTA</sequence>
<reference evidence="3" key="1">
    <citation type="submission" date="2016-10" db="EMBL/GenBank/DDBJ databases">
        <authorList>
            <person name="Varghese N."/>
            <person name="Submissions S."/>
        </authorList>
    </citation>
    <scope>NUCLEOTIDE SEQUENCE [LARGE SCALE GENOMIC DNA]</scope>
    <source>
        <strain evidence="3">DSM 43163</strain>
    </source>
</reference>
<protein>
    <recommendedName>
        <fullName evidence="1">DUF397 domain-containing protein</fullName>
    </recommendedName>
</protein>
<keyword evidence="3" id="KW-1185">Reference proteome</keyword>
<dbReference type="EMBL" id="FNVO01000004">
    <property type="protein sequence ID" value="SEG24162.1"/>
    <property type="molecule type" value="Genomic_DNA"/>
</dbReference>
<feature type="domain" description="DUF397" evidence="1">
    <location>
        <begin position="6"/>
        <end position="59"/>
    </location>
</feature>
<accession>A0A1H5YKG9</accession>
<evidence type="ECO:0000259" key="1">
    <source>
        <dbReference type="Pfam" id="PF04149"/>
    </source>
</evidence>
<evidence type="ECO:0000313" key="3">
    <source>
        <dbReference type="Proteomes" id="UP000236723"/>
    </source>
</evidence>
<organism evidence="2 3">
    <name type="scientific">Thermomonospora echinospora</name>
    <dbReference type="NCBI Taxonomy" id="1992"/>
    <lineage>
        <taxon>Bacteria</taxon>
        <taxon>Bacillati</taxon>
        <taxon>Actinomycetota</taxon>
        <taxon>Actinomycetes</taxon>
        <taxon>Streptosporangiales</taxon>
        <taxon>Thermomonosporaceae</taxon>
        <taxon>Thermomonospora</taxon>
    </lineage>
</organism>
<proteinExistence type="predicted"/>